<comment type="caution">
    <text evidence="7">The sequence shown here is derived from an EMBL/GenBank/DDBJ whole genome shotgun (WGS) entry which is preliminary data.</text>
</comment>
<evidence type="ECO:0000256" key="4">
    <source>
        <dbReference type="PIRNR" id="PIRNR036924"/>
    </source>
</evidence>
<dbReference type="AlphaFoldDB" id="A0A819ECX5"/>
<dbReference type="EMBL" id="CAJOBH010000889">
    <property type="protein sequence ID" value="CAF3823598.1"/>
    <property type="molecule type" value="Genomic_DNA"/>
</dbReference>
<evidence type="ECO:0000259" key="5">
    <source>
        <dbReference type="PROSITE" id="PS50195"/>
    </source>
</evidence>
<evidence type="ECO:0000256" key="1">
    <source>
        <dbReference type="ARBA" id="ARBA00010883"/>
    </source>
</evidence>
<comment type="function">
    <text evidence="4">Involved in several stages of intracellular trafficking.</text>
</comment>
<organism evidence="7 9">
    <name type="scientific">Rotaria magnacalcarata</name>
    <dbReference type="NCBI Taxonomy" id="392030"/>
    <lineage>
        <taxon>Eukaryota</taxon>
        <taxon>Metazoa</taxon>
        <taxon>Spiralia</taxon>
        <taxon>Gnathifera</taxon>
        <taxon>Rotifera</taxon>
        <taxon>Eurotatoria</taxon>
        <taxon>Bdelloidea</taxon>
        <taxon>Philodinida</taxon>
        <taxon>Philodinidae</taxon>
        <taxon>Rotaria</taxon>
    </lineage>
</organism>
<dbReference type="SUPFAM" id="SSF64268">
    <property type="entry name" value="PX domain"/>
    <property type="match status" value="1"/>
</dbReference>
<protein>
    <recommendedName>
        <fullName evidence="4">Sorting nexin</fullName>
    </recommendedName>
</protein>
<keyword evidence="3 4" id="KW-0653">Protein transport</keyword>
<evidence type="ECO:0000313" key="7">
    <source>
        <dbReference type="EMBL" id="CAF3847738.1"/>
    </source>
</evidence>
<sequence>MTNDSRQRNQHVQKLIFVSANCLDYKEPTNSAEVSSNKQRADTVDLNDNDFQIDISDALSEKDKVKFTVHTKTKLPTFQESDFNVSRQHEEFIWLHDRFNENEDYAGLIIPPAPPRPDFDSSRAKLQKLSDSESVITKEEYEKMKQELEAEYLAMFKKTVSMHEVFLQRLAAHPILRSDNNFRVFLEYKEDLSVRGKNAKEQITGFFKTLTKTADEVLLANQKENDEFFERQKQFLLTYSTKIKDATSAADKSTRAHKTVADTYIKVSSGFNTLATADKTDLSKYLLVMAEFFEKARKSESRVQSDIDLKLSDTLRYYMRDSKAALDLMYRRSRCLADFETANKNFDRAKARNKEVDAAEQAQQNIKKKFETISEKAKDELNDFKTRRVQMFRKNLIELTELQIKHAKAQVQMIKGVIQQVETLS</sequence>
<dbReference type="InterPro" id="IPR001683">
    <property type="entry name" value="PX_dom"/>
</dbReference>
<dbReference type="InterPro" id="IPR014637">
    <property type="entry name" value="SNX5/SNX6/SNX32"/>
</dbReference>
<dbReference type="Pfam" id="PF00787">
    <property type="entry name" value="PX"/>
    <property type="match status" value="1"/>
</dbReference>
<dbReference type="FunFam" id="3.30.1520.10:FF:000001">
    <property type="entry name" value="Sorting nexin"/>
    <property type="match status" value="1"/>
</dbReference>
<dbReference type="GO" id="GO:0015031">
    <property type="term" value="P:protein transport"/>
    <property type="evidence" value="ECO:0007669"/>
    <property type="project" value="UniProtKB-KW"/>
</dbReference>
<dbReference type="CDD" id="cd07621">
    <property type="entry name" value="BAR_SNX5_6"/>
    <property type="match status" value="1"/>
</dbReference>
<dbReference type="Gene3D" id="1.20.1270.60">
    <property type="entry name" value="Arfaptin homology (AH) domain/BAR domain"/>
    <property type="match status" value="1"/>
</dbReference>
<evidence type="ECO:0000256" key="2">
    <source>
        <dbReference type="ARBA" id="ARBA00022448"/>
    </source>
</evidence>
<dbReference type="SUPFAM" id="SSF103657">
    <property type="entry name" value="BAR/IMD domain-like"/>
    <property type="match status" value="1"/>
</dbReference>
<dbReference type="PANTHER" id="PTHR45850:SF1">
    <property type="entry name" value="SORTING NEXIN 6, ISOFORM B"/>
    <property type="match status" value="1"/>
</dbReference>
<evidence type="ECO:0000313" key="9">
    <source>
        <dbReference type="Proteomes" id="UP000663842"/>
    </source>
</evidence>
<reference evidence="7" key="1">
    <citation type="submission" date="2021-02" db="EMBL/GenBank/DDBJ databases">
        <authorList>
            <person name="Nowell W R."/>
        </authorList>
    </citation>
    <scope>NUCLEOTIDE SEQUENCE</scope>
</reference>
<dbReference type="PANTHER" id="PTHR45850">
    <property type="entry name" value="SORTING NEXIN FAMILY MEMBER"/>
    <property type="match status" value="1"/>
</dbReference>
<dbReference type="PIRSF" id="PIRSF036924">
    <property type="entry name" value="Snx5_Snx6"/>
    <property type="match status" value="1"/>
</dbReference>
<dbReference type="GO" id="GO:0035091">
    <property type="term" value="F:phosphatidylinositol binding"/>
    <property type="evidence" value="ECO:0007669"/>
    <property type="project" value="UniProtKB-UniRule"/>
</dbReference>
<evidence type="ECO:0000313" key="8">
    <source>
        <dbReference type="EMBL" id="CAF4141873.1"/>
    </source>
</evidence>
<dbReference type="PROSITE" id="PS50195">
    <property type="entry name" value="PX"/>
    <property type="match status" value="1"/>
</dbReference>
<dbReference type="EMBL" id="CAJOBF010000639">
    <property type="protein sequence ID" value="CAF3847738.1"/>
    <property type="molecule type" value="Genomic_DNA"/>
</dbReference>
<keyword evidence="2 4" id="KW-0813">Transport</keyword>
<evidence type="ECO:0000256" key="3">
    <source>
        <dbReference type="ARBA" id="ARBA00022927"/>
    </source>
</evidence>
<dbReference type="Proteomes" id="UP000676336">
    <property type="component" value="Unassembled WGS sequence"/>
</dbReference>
<dbReference type="Gene3D" id="3.30.1520.10">
    <property type="entry name" value="Phox-like domain"/>
    <property type="match status" value="1"/>
</dbReference>
<dbReference type="EMBL" id="CAJOBI010009597">
    <property type="protein sequence ID" value="CAF4141873.1"/>
    <property type="molecule type" value="Genomic_DNA"/>
</dbReference>
<proteinExistence type="inferred from homology"/>
<name>A0A819ECX5_9BILA</name>
<comment type="similarity">
    <text evidence="1 4">Belongs to the sorting nexin family.</text>
</comment>
<dbReference type="FunFam" id="1.20.1270.60:FF:000008">
    <property type="entry name" value="Sorting nexin"/>
    <property type="match status" value="1"/>
</dbReference>
<dbReference type="InterPro" id="IPR015404">
    <property type="entry name" value="Vps5_C"/>
</dbReference>
<evidence type="ECO:0000313" key="6">
    <source>
        <dbReference type="EMBL" id="CAF3823598.1"/>
    </source>
</evidence>
<dbReference type="CDD" id="cd06892">
    <property type="entry name" value="PX_SNX5_like"/>
    <property type="match status" value="1"/>
</dbReference>
<dbReference type="Pfam" id="PF09325">
    <property type="entry name" value="Vps5"/>
    <property type="match status" value="1"/>
</dbReference>
<dbReference type="InterPro" id="IPR027267">
    <property type="entry name" value="AH/BAR_dom_sf"/>
</dbReference>
<gene>
    <name evidence="6" type="ORF">BYL167_LOCUS4265</name>
    <name evidence="8" type="ORF">SMN809_LOCUS19292</name>
    <name evidence="7" type="ORF">UXM345_LOCUS7640</name>
</gene>
<accession>A0A819ECX5</accession>
<dbReference type="GO" id="GO:0005768">
    <property type="term" value="C:endosome"/>
    <property type="evidence" value="ECO:0007669"/>
    <property type="project" value="UniProtKB-ARBA"/>
</dbReference>
<dbReference type="Proteomes" id="UP000681967">
    <property type="component" value="Unassembled WGS sequence"/>
</dbReference>
<dbReference type="Proteomes" id="UP000663842">
    <property type="component" value="Unassembled WGS sequence"/>
</dbReference>
<feature type="domain" description="PX" evidence="5">
    <location>
        <begin position="45"/>
        <end position="192"/>
    </location>
</feature>
<dbReference type="InterPro" id="IPR036871">
    <property type="entry name" value="PX_dom_sf"/>
</dbReference>